<name>A0A7V1EIV7_UNCW3</name>
<reference evidence="1" key="1">
    <citation type="journal article" date="2020" name="mSystems">
        <title>Genome- and Community-Level Interaction Insights into Carbon Utilization and Element Cycling Functions of Hydrothermarchaeota in Hydrothermal Sediment.</title>
        <authorList>
            <person name="Zhou Z."/>
            <person name="Liu Y."/>
            <person name="Xu W."/>
            <person name="Pan J."/>
            <person name="Luo Z.H."/>
            <person name="Li M."/>
        </authorList>
    </citation>
    <scope>NUCLEOTIDE SEQUENCE [LARGE SCALE GENOMIC DNA]</scope>
    <source>
        <strain evidence="1">SpSt-258</strain>
    </source>
</reference>
<dbReference type="EMBL" id="DSKY01000022">
    <property type="protein sequence ID" value="HDY60119.1"/>
    <property type="molecule type" value="Genomic_DNA"/>
</dbReference>
<comment type="caution">
    <text evidence="1">The sequence shown here is derived from an EMBL/GenBank/DDBJ whole genome shotgun (WGS) entry which is preliminary data.</text>
</comment>
<gene>
    <name evidence="1" type="ORF">ENP86_11340</name>
</gene>
<sequence length="79" mass="9121">MIRQDKDDELKNYNPTYEECCGVKIYSGKGNFIRGKKSHICKVAVFNLVDILEAKNKNDTIDIETLTKLLERCIEIVLQ</sequence>
<organism evidence="1">
    <name type="scientific">candidate division WOR-3 bacterium</name>
    <dbReference type="NCBI Taxonomy" id="2052148"/>
    <lineage>
        <taxon>Bacteria</taxon>
        <taxon>Bacteria division WOR-3</taxon>
    </lineage>
</organism>
<evidence type="ECO:0000313" key="1">
    <source>
        <dbReference type="EMBL" id="HDY60119.1"/>
    </source>
</evidence>
<proteinExistence type="predicted"/>
<accession>A0A7V1EIV7</accession>
<protein>
    <submittedName>
        <fullName evidence="1">Uncharacterized protein</fullName>
    </submittedName>
</protein>
<dbReference type="AlphaFoldDB" id="A0A7V1EIV7"/>